<dbReference type="InterPro" id="IPR036645">
    <property type="entry name" value="Elafin-like_sf"/>
</dbReference>
<dbReference type="InterPro" id="IPR000884">
    <property type="entry name" value="TSP1_rpt"/>
</dbReference>
<feature type="domain" description="Ig-like" evidence="14">
    <location>
        <begin position="2755"/>
        <end position="2844"/>
    </location>
</feature>
<keyword evidence="8" id="KW-0722">Serine protease inhibitor</keyword>
<dbReference type="InterPro" id="IPR036880">
    <property type="entry name" value="Kunitz_BPTI_sf"/>
</dbReference>
<dbReference type="InterPro" id="IPR008197">
    <property type="entry name" value="WAP_dom"/>
</dbReference>
<dbReference type="Pfam" id="PF00014">
    <property type="entry name" value="Kunitz_BPTI"/>
    <property type="match status" value="10"/>
</dbReference>
<feature type="domain" description="WAP" evidence="16">
    <location>
        <begin position="2590"/>
        <end position="2635"/>
    </location>
</feature>
<dbReference type="PRINTS" id="PR01857">
    <property type="entry name" value="ADAMTSFAMILY"/>
</dbReference>
<dbReference type="GO" id="GO:0050431">
    <property type="term" value="F:transforming growth factor beta binding"/>
    <property type="evidence" value="ECO:0007669"/>
    <property type="project" value="TreeGrafter"/>
</dbReference>
<keyword evidence="18" id="KW-1185">Reference proteome</keyword>
<keyword evidence="7" id="KW-0272">Extracellular matrix</keyword>
<feature type="compositionally biased region" description="Polar residues" evidence="12">
    <location>
        <begin position="1288"/>
        <end position="1328"/>
    </location>
</feature>
<dbReference type="GO" id="GO:0005615">
    <property type="term" value="C:extracellular space"/>
    <property type="evidence" value="ECO:0007669"/>
    <property type="project" value="TreeGrafter"/>
</dbReference>
<dbReference type="Gene3D" id="2.60.120.830">
    <property type="match status" value="1"/>
</dbReference>
<dbReference type="EMBL" id="OU898282">
    <property type="protein sequence ID" value="CAG9837227.1"/>
    <property type="molecule type" value="Genomic_DNA"/>
</dbReference>
<feature type="compositionally biased region" description="Basic and acidic residues" evidence="12">
    <location>
        <begin position="683"/>
        <end position="694"/>
    </location>
</feature>
<evidence type="ECO:0000256" key="2">
    <source>
        <dbReference type="ARBA" id="ARBA00022473"/>
    </source>
</evidence>
<feature type="compositionally biased region" description="Low complexity" evidence="12">
    <location>
        <begin position="859"/>
        <end position="878"/>
    </location>
</feature>
<feature type="compositionally biased region" description="Low complexity" evidence="12">
    <location>
        <begin position="776"/>
        <end position="816"/>
    </location>
</feature>
<feature type="compositionally biased region" description="Low complexity" evidence="12">
    <location>
        <begin position="1329"/>
        <end position="1352"/>
    </location>
</feature>
<feature type="domain" description="Ig-like" evidence="14">
    <location>
        <begin position="2658"/>
        <end position="2747"/>
    </location>
</feature>
<proteinExistence type="predicted"/>
<feature type="compositionally biased region" description="Polar residues" evidence="12">
    <location>
        <begin position="1353"/>
        <end position="1367"/>
    </location>
</feature>
<dbReference type="Pfam" id="PF00095">
    <property type="entry name" value="WAP"/>
    <property type="match status" value="1"/>
</dbReference>
<dbReference type="InterPro" id="IPR013273">
    <property type="entry name" value="ADAMTS/ADAMTS-like"/>
</dbReference>
<keyword evidence="10" id="KW-0393">Immunoglobulin domain</keyword>
<dbReference type="InterPro" id="IPR020901">
    <property type="entry name" value="Prtase_inh_Kunz-CS"/>
</dbReference>
<feature type="compositionally biased region" description="Low complexity" evidence="12">
    <location>
        <begin position="719"/>
        <end position="728"/>
    </location>
</feature>
<feature type="compositionally biased region" description="Polar residues" evidence="12">
    <location>
        <begin position="1191"/>
        <end position="1217"/>
    </location>
</feature>
<feature type="compositionally biased region" description="Polar residues" evidence="12">
    <location>
        <begin position="1235"/>
        <end position="1256"/>
    </location>
</feature>
<dbReference type="InterPro" id="IPR013098">
    <property type="entry name" value="Ig_I-set"/>
</dbReference>
<dbReference type="Pfam" id="PF19030">
    <property type="entry name" value="TSP1_ADAMTS"/>
    <property type="match status" value="6"/>
</dbReference>
<feature type="domain" description="BPTI/Kunitz inhibitor" evidence="13">
    <location>
        <begin position="2109"/>
        <end position="2159"/>
    </location>
</feature>
<dbReference type="CDD" id="cd00096">
    <property type="entry name" value="Ig"/>
    <property type="match status" value="1"/>
</dbReference>
<accession>A0A9N9T223</accession>
<evidence type="ECO:0000256" key="7">
    <source>
        <dbReference type="ARBA" id="ARBA00022869"/>
    </source>
</evidence>
<evidence type="ECO:0000313" key="18">
    <source>
        <dbReference type="Proteomes" id="UP001153709"/>
    </source>
</evidence>
<feature type="compositionally biased region" description="Acidic residues" evidence="12">
    <location>
        <begin position="729"/>
        <end position="754"/>
    </location>
</feature>
<dbReference type="GO" id="GO:0030198">
    <property type="term" value="P:extracellular matrix organization"/>
    <property type="evidence" value="ECO:0007669"/>
    <property type="project" value="InterPro"/>
</dbReference>
<sequence>QKIRHFKDRFKRQQGANLYLPGSFVTDNNDPESGPWEEWSAPVPCSRTCGGGVSTQTRRCTQGYDCRGPSARTFSCNTQDCPDLADYRAQQCAEHNNIPFEGMHYEWVPYTKGPNPCELNCMPRGERFYYRHADAVVDGTTCTDEGFDVCVQGKCQPVGCDRMLGSSAREDTCRVCGGDGSTCRTFTNTIQMKDMQVGYNDILLIPAGATNIRVEELAPSNNYLAIRNTSAHFYLNGNWRIDFPRATDFAGTRFKYERTPQEFDAPDIITALGPTDESLFIVLLYEGADVPVSFSYSLPTSVPPPPNETYSWIYDEFLPCTVTCGKGIQYRNVSCAGRNSLEPVPESLCDSHSKPEDVKTCSEIDCLPEWYPSDWSDCTVPCGEEGGVQTRKLVCQKVNASGIQEVVSSNECFGQSKPPTEMKCNVQKQCPKWYIEPWKPCDHLCGAGKQTRKITCYKEENNRKTILPDAECDAVEKKPPTEQPCNLRPCEGVDWVTSEWSGCGACGLSQETRKVLCATEDSEVQPDELCDADRKPLIIRECEMTPCQYLWYASQWSECSVTCGAGVQTRTIVCGISTPTGLETVDDSKCDPSRHFETMKNCTGEKDKCDGEWFTGPMGECSKPCGGGTRSRKLICIKDGQVADSSACGSDKIVFADEKCNETPCSEDTILPTDITQSVDESEPTKESSQKREATTPVSSTSEDLQSKETEVTSAFEMTTTSSVSTTPDPDDFEIVPDTNCDDGEWVEDEEEEESKMQGDDPFAYNDVMMGDQPVEGSGDTTESSTDTSIFTETSISTETSVSTEKTVSSTTPEPEVIMESDLGRDVTVTTQKSAKSPDSTDTTLEFTGSTESPETTIEYTGSTESPESTTEYTGSTEAPESTTEYTGSTEAPESTTEYTGSTEAPESTTEYTGSTEAPESTTEYTGSTEAPESTTEYTGSTEAPESTTEYTGSTEAPESTTEYTGSTEAPESTTEYTGSTEAPESTTEYTGSTEAPESTTEYTGSTEAPESTTEYTGSTEAPESTTEYTGSTEAPESTTEYTGSTEAPESTTEYTGSTEAPESTTEYTGSTEAPESTTEYTGSTDAPESTTEYTGSTEAPESTTEYTGSTEAPESTTEYTGSTEAPESTTEYTGSTEAPESTTEYTGSTEAPESTTEYTGSTEAPESTTEYTGSTEASASTTEYTGSTEAPASTTEYTGSTEAPESTTEYTGSTEVPESTTEFTGSTESPGTTVEFTGSTESPESTAAPESTIEYTGSTEASESTTEFTGSTEASESTTEFTGSTEVPSSSTEFTGSTEAPESTTEFTGSTEAPESTTEFTGSTEAPESTTEFTGSTEASGSTTEFTGSTEVPESTTEFTGSTEAPESTIEFTGSTESTVSSESTESTGSTSEFTGSTESTSEFTGSTESTTEFTGSTESTSEFTGSTESTSEFTGSTESTTEFTGSTESSTAYTGSTESTTEFTGSTESTIEYTGSTESSTSSVRDLFLPKPRLCRRRKIKKCKSTPFGCCWDNITPAQGPFDKGCPMPETCKESKYGCCDDGVSAALGPHNAGCPSSHCKETLFGCCPDNKTPSQGNDNEGCPPACFSSRYGCCNDNSTEATGPKHKGCPESTTTPIPTTEYATTEGTTESAVSTESEETTTSISTTEFSTETTLPADCRLATYRCCPDGVTTATGPGYQGCGLPCSDSKFGCCQDGKTPAHGPSGEGCCLNSTFGCCPDDITPASGPNQADCGCERSPYGCCPDNKTAALGYYNYGCGCQYSANGCCPDRVTPAAGPDFDGCLCHTFQFGCCPDGVTPAEGPRGQGCGCRNTEFGCCSDEKTPASGPNNERCTCEYTKFGCCSDGVTEAKGENFEGCAVIPQNLQVGCSLVKEKGPCRNYTVKWFFDTEYGGCSRFWYGGCEGNANRYKTKEECEEICVEPQGADRCNLPKISGPCEGYYQKYYYDKELKTCTPFVYGGCLGNNNRFETREECMNLCAQDQIQDPCQQKKDPGPCQGKHQRFYYDKELAQCQEFTFGGCKGNNNNFVTIEACKQQCAPAGERKDICSLPKYEGNCTEVNANWYYDSSRKNCAPFYYTGCYGNLNNFETKEACQADCPPEVEKDICILPADTGECDRYIDRWYYDTKAQSCKQFYYGSCGGNGNNFLTQQRCQERCETREAPPPTSAPAPIPTEEPRPAPAETPAPFVIDMCFLPSNTGPCRNRVSNRSYFYDSRDGVCKEFVYGGCESNGNNFNSVEECLQKCGAAQDLCTLPPVRGPCNGEYPQYYYDPATDSCQIFIYGGCTGNYNRFQDQRLCEDRCKRVREPEPTYTQAPTAAIDVDVCSLPYDSGNCTDRFTAFYYNRERRTCLPFTYNGCGGNSNRFNSEEQCQRQCGEFRAQDVCNMERDPGPCRGYFIKYYYDKETRRCEQFAYGGCRGNGNRFSSEDECAQLCITHEEKKPNITAAALCRLPVDRGSCNEDYHKRWYFDDYKGDCIAFIYSGCGGNFNNFKSYQNCIDSCRELLLLPEPQPTTNLPTQPCQETFNECTTLRCAYGVEPYVDENECNRCRCREPCANVDCQPDEQCTIDINRNKVSAQDADFIAICRQRNKPGTCPRLEFTNNCEHECNTDADCALQMKCCNTGCGTSCVDPPGQLVTQNLPAYTEEPTESPFMPPHVDPLEYKPEIAAPIGDQATLRCAVSGNPNPKIRWSKDNIEIDGTQPRYRIKLDQTLQIITLHKTDSGIYLCTASNGIGEAITSQVKLEVLDSEPRPVTILSEPGDDQPLVVSLNAPTTLNCFVLGHPFPAVTWWKDESMIPFKNSEFEIRKDYSLLIHSVDLHNLGIYTCQAYNGYGKAASWSVTVKTRGPVRFHRPEDQIYSKWIVNDDEPTTTTAAPVNPMTPPPDWEIPNTPYNPDIPPYTEPSNEIIPNTLPDAQGGRPPPSVSVPVRAIITNNDQRYPVGSDIELPCEFAGYPTPQVQWFKDGVELYQSDKIRITETERLSVLAIEQATNADSGTYQCEATNAYSKSSSSLVISIEGMHIHPSCIDNQFLANCALIVKAKFCTHRYYAKFCCRSCTEAGLLPVDGPHIHKFKRHNTFENNLV</sequence>
<dbReference type="FunFam" id="2.60.120.830:FF:000001">
    <property type="entry name" value="A disintegrin and metalloproteinase with thrombospondin motifs 1"/>
    <property type="match status" value="1"/>
</dbReference>
<evidence type="ECO:0000313" key="17">
    <source>
        <dbReference type="EMBL" id="CAG9837227.1"/>
    </source>
</evidence>
<feature type="disulfide bond" evidence="11">
    <location>
        <begin position="45"/>
        <end position="76"/>
    </location>
</feature>
<keyword evidence="5" id="KW-0732">Signal</keyword>
<dbReference type="PROSITE" id="PS50279">
    <property type="entry name" value="BPTI_KUNITZ_2"/>
    <property type="match status" value="10"/>
</dbReference>
<feature type="domain" description="BPTI/Kunitz inhibitor" evidence="13">
    <location>
        <begin position="2386"/>
        <end position="2436"/>
    </location>
</feature>
<dbReference type="InterPro" id="IPR036179">
    <property type="entry name" value="Ig-like_dom_sf"/>
</dbReference>
<dbReference type="GO" id="GO:0005604">
    <property type="term" value="C:basement membrane"/>
    <property type="evidence" value="ECO:0007669"/>
    <property type="project" value="UniProtKB-SubCell"/>
</dbReference>
<dbReference type="SUPFAM" id="SSF82895">
    <property type="entry name" value="TSP-1 type 1 repeat"/>
    <property type="match status" value="7"/>
</dbReference>
<dbReference type="InterPro" id="IPR010294">
    <property type="entry name" value="ADAMTS_spacer1"/>
</dbReference>
<dbReference type="SMART" id="SM00409">
    <property type="entry name" value="IG"/>
    <property type="match status" value="3"/>
</dbReference>
<evidence type="ECO:0000259" key="15">
    <source>
        <dbReference type="PROSITE" id="PS50900"/>
    </source>
</evidence>
<dbReference type="SMART" id="SM00131">
    <property type="entry name" value="KU"/>
    <property type="match status" value="10"/>
</dbReference>
<feature type="compositionally biased region" description="Polar residues" evidence="12">
    <location>
        <begin position="879"/>
        <end position="1166"/>
    </location>
</feature>
<evidence type="ECO:0000256" key="6">
    <source>
        <dbReference type="ARBA" id="ARBA00022737"/>
    </source>
</evidence>
<dbReference type="GO" id="GO:0004867">
    <property type="term" value="F:serine-type endopeptidase inhibitor activity"/>
    <property type="evidence" value="ECO:0007669"/>
    <property type="project" value="UniProtKB-KW"/>
</dbReference>
<dbReference type="PANTHER" id="PTHR45938:SF11">
    <property type="entry name" value="WAP, KAZAL, IMMUNOGLOBULIN, KUNITZ AND NTR DOMAIN-CONTAINING PROTEIN 2-LIKE"/>
    <property type="match status" value="1"/>
</dbReference>
<dbReference type="PROSITE" id="PS50900">
    <property type="entry name" value="PLAC"/>
    <property type="match status" value="1"/>
</dbReference>
<feature type="domain" description="BPTI/Kunitz inhibitor" evidence="13">
    <location>
        <begin position="2195"/>
        <end position="2247"/>
    </location>
</feature>
<evidence type="ECO:0000259" key="13">
    <source>
        <dbReference type="PROSITE" id="PS50279"/>
    </source>
</evidence>
<gene>
    <name evidence="17" type="ORF">DIABBA_LOCUS10230</name>
</gene>
<feature type="disulfide bond" evidence="11">
    <location>
        <begin position="49"/>
        <end position="81"/>
    </location>
</feature>
<evidence type="ECO:0000256" key="3">
    <source>
        <dbReference type="ARBA" id="ARBA00022525"/>
    </source>
</evidence>
<reference evidence="17" key="1">
    <citation type="submission" date="2022-01" db="EMBL/GenBank/DDBJ databases">
        <authorList>
            <person name="King R."/>
        </authorList>
    </citation>
    <scope>NUCLEOTIDE SEQUENCE</scope>
</reference>
<evidence type="ECO:0000256" key="4">
    <source>
        <dbReference type="ARBA" id="ARBA00022690"/>
    </source>
</evidence>
<dbReference type="FunFam" id="2.60.40.10:FF:000107">
    <property type="entry name" value="Myosin, light chain kinase a"/>
    <property type="match status" value="1"/>
</dbReference>
<feature type="region of interest" description="Disordered" evidence="12">
    <location>
        <begin position="2162"/>
        <end position="2183"/>
    </location>
</feature>
<feature type="compositionally biased region" description="Low complexity" evidence="12">
    <location>
        <begin position="1218"/>
        <end position="1234"/>
    </location>
</feature>
<feature type="compositionally biased region" description="Low complexity" evidence="12">
    <location>
        <begin position="1372"/>
        <end position="1485"/>
    </location>
</feature>
<name>A0A9N9T223_DIABA</name>
<feature type="domain" description="BPTI/Kunitz inhibitor" evidence="13">
    <location>
        <begin position="2452"/>
        <end position="2503"/>
    </location>
</feature>
<dbReference type="InterPro" id="IPR003599">
    <property type="entry name" value="Ig_sub"/>
</dbReference>
<keyword evidence="3" id="KW-0964">Secreted</keyword>
<feature type="compositionally biased region" description="Pro residues" evidence="12">
    <location>
        <begin position="2164"/>
        <end position="2183"/>
    </location>
</feature>
<evidence type="ECO:0000256" key="8">
    <source>
        <dbReference type="ARBA" id="ARBA00022900"/>
    </source>
</evidence>
<keyword evidence="6" id="KW-0677">Repeat</keyword>
<dbReference type="GO" id="GO:0048019">
    <property type="term" value="F:receptor antagonist activity"/>
    <property type="evidence" value="ECO:0007669"/>
    <property type="project" value="TreeGrafter"/>
</dbReference>
<dbReference type="InterPro" id="IPR002223">
    <property type="entry name" value="Kunitz_BPTI"/>
</dbReference>
<feature type="domain" description="BPTI/Kunitz inhibitor" evidence="13">
    <location>
        <begin position="2050"/>
        <end position="2100"/>
    </location>
</feature>
<keyword evidence="7" id="KW-0084">Basement membrane</keyword>
<feature type="non-terminal residue" evidence="17">
    <location>
        <position position="1"/>
    </location>
</feature>
<dbReference type="PANTHER" id="PTHR45938">
    <property type="entry name" value="ACP24A4-RELATED"/>
    <property type="match status" value="1"/>
</dbReference>
<dbReference type="CDD" id="cd22639">
    <property type="entry name" value="Kunitz_papilin_lacunin-like"/>
    <property type="match status" value="1"/>
</dbReference>
<feature type="domain" description="Ig-like" evidence="14">
    <location>
        <begin position="2924"/>
        <end position="3018"/>
    </location>
</feature>
<evidence type="ECO:0000259" key="14">
    <source>
        <dbReference type="PROSITE" id="PS50835"/>
    </source>
</evidence>
<evidence type="ECO:0000256" key="5">
    <source>
        <dbReference type="ARBA" id="ARBA00022729"/>
    </source>
</evidence>
<dbReference type="PRINTS" id="PR00759">
    <property type="entry name" value="BASICPTASE"/>
</dbReference>
<dbReference type="SUPFAM" id="SSF48726">
    <property type="entry name" value="Immunoglobulin"/>
    <property type="match status" value="3"/>
</dbReference>
<dbReference type="PROSITE" id="PS50092">
    <property type="entry name" value="TSP1"/>
    <property type="match status" value="6"/>
</dbReference>
<feature type="region of interest" description="Disordered" evidence="12">
    <location>
        <begin position="1603"/>
        <end position="1650"/>
    </location>
</feature>
<feature type="compositionally biased region" description="Low complexity" evidence="12">
    <location>
        <begin position="1257"/>
        <end position="1287"/>
    </location>
</feature>
<dbReference type="SUPFAM" id="SSF57362">
    <property type="entry name" value="BPTI-like"/>
    <property type="match status" value="10"/>
</dbReference>
<evidence type="ECO:0000256" key="10">
    <source>
        <dbReference type="ARBA" id="ARBA00023319"/>
    </source>
</evidence>
<dbReference type="PROSITE" id="PS50835">
    <property type="entry name" value="IG_LIKE"/>
    <property type="match status" value="3"/>
</dbReference>
<feature type="domain" description="BPTI/Kunitz inhibitor" evidence="13">
    <location>
        <begin position="2254"/>
        <end position="2304"/>
    </location>
</feature>
<dbReference type="SMART" id="SM00217">
    <property type="entry name" value="WAP"/>
    <property type="match status" value="1"/>
</dbReference>
<dbReference type="Pfam" id="PF19236">
    <property type="entry name" value="ADAMTS_CR_3"/>
    <property type="match status" value="1"/>
</dbReference>
<evidence type="ECO:0000256" key="1">
    <source>
        <dbReference type="ARBA" id="ARBA00004302"/>
    </source>
</evidence>
<keyword evidence="9 11" id="KW-1015">Disulfide bond</keyword>
<dbReference type="FunFam" id="4.10.410.10:FF:000020">
    <property type="entry name" value="Collagen, type VI, alpha 3"/>
    <property type="match status" value="4"/>
</dbReference>
<evidence type="ECO:0008006" key="19">
    <source>
        <dbReference type="Google" id="ProtNLM"/>
    </source>
</evidence>
<dbReference type="Proteomes" id="UP001153709">
    <property type="component" value="Chromosome 7"/>
</dbReference>
<feature type="domain" description="BPTI/Kunitz inhibitor" evidence="13">
    <location>
        <begin position="1990"/>
        <end position="2040"/>
    </location>
</feature>
<dbReference type="PROSITE" id="PS00280">
    <property type="entry name" value="BPTI_KUNITZ_1"/>
    <property type="match status" value="5"/>
</dbReference>
<feature type="compositionally biased region" description="Polar residues" evidence="12">
    <location>
        <begin position="828"/>
        <end position="858"/>
    </location>
</feature>
<feature type="disulfide bond" evidence="11">
    <location>
        <begin position="60"/>
        <end position="66"/>
    </location>
</feature>
<dbReference type="Pfam" id="PF00090">
    <property type="entry name" value="TSP_1"/>
    <property type="match status" value="1"/>
</dbReference>
<dbReference type="SMART" id="SM00408">
    <property type="entry name" value="IGc2"/>
    <property type="match status" value="3"/>
</dbReference>
<dbReference type="FunFam" id="2.60.40.10:FF:000032">
    <property type="entry name" value="palladin isoform X1"/>
    <property type="match status" value="1"/>
</dbReference>
<keyword evidence="2" id="KW-0217">Developmental protein</keyword>
<dbReference type="InterPro" id="IPR045371">
    <property type="entry name" value="ADAMTS_CR_3"/>
</dbReference>
<feature type="domain" description="BPTI/Kunitz inhibitor" evidence="13">
    <location>
        <begin position="1872"/>
        <end position="1922"/>
    </location>
</feature>
<dbReference type="CDD" id="cd00199">
    <property type="entry name" value="WAP"/>
    <property type="match status" value="1"/>
</dbReference>
<feature type="domain" description="BPTI/Kunitz inhibitor" evidence="13">
    <location>
        <begin position="1931"/>
        <end position="1981"/>
    </location>
</feature>
<evidence type="ECO:0000259" key="16">
    <source>
        <dbReference type="PROSITE" id="PS51390"/>
    </source>
</evidence>
<dbReference type="Gene3D" id="4.10.410.10">
    <property type="entry name" value="Pancreatic trypsin inhibitor Kunitz domain"/>
    <property type="match status" value="10"/>
</dbReference>
<feature type="compositionally biased region" description="Low complexity" evidence="12">
    <location>
        <begin position="1613"/>
        <end position="1650"/>
    </location>
</feature>
<dbReference type="Gene3D" id="2.60.40.10">
    <property type="entry name" value="Immunoglobulins"/>
    <property type="match status" value="3"/>
</dbReference>
<dbReference type="OrthoDB" id="5950222at2759"/>
<dbReference type="Pfam" id="PF05986">
    <property type="entry name" value="ADAMTS_spacer1"/>
    <property type="match status" value="1"/>
</dbReference>
<comment type="subcellular location">
    <subcellularLocation>
        <location evidence="1">Secreted</location>
        <location evidence="1">Extracellular space</location>
        <location evidence="1">Extracellular matrix</location>
        <location evidence="1">Basement membrane</location>
    </subcellularLocation>
</comment>
<feature type="region of interest" description="Disordered" evidence="12">
    <location>
        <begin position="666"/>
        <end position="1486"/>
    </location>
</feature>
<evidence type="ECO:0000256" key="11">
    <source>
        <dbReference type="PIRSR" id="PIRSR613273-3"/>
    </source>
</evidence>
<feature type="domain" description="PLAC" evidence="15">
    <location>
        <begin position="3024"/>
        <end position="3063"/>
    </location>
</feature>
<dbReference type="InterPro" id="IPR013783">
    <property type="entry name" value="Ig-like_fold"/>
</dbReference>
<dbReference type="Pfam" id="PF08686">
    <property type="entry name" value="PLAC"/>
    <property type="match status" value="1"/>
</dbReference>
<dbReference type="InterPro" id="IPR003598">
    <property type="entry name" value="Ig_sub2"/>
</dbReference>
<dbReference type="CDD" id="cd00109">
    <property type="entry name" value="Kunitz-type"/>
    <property type="match status" value="9"/>
</dbReference>
<dbReference type="InterPro" id="IPR010909">
    <property type="entry name" value="PLAC"/>
</dbReference>
<dbReference type="PROSITE" id="PS51390">
    <property type="entry name" value="WAP"/>
    <property type="match status" value="1"/>
</dbReference>
<protein>
    <recommendedName>
        <fullName evidence="19">Papilin</fullName>
    </recommendedName>
</protein>
<feature type="compositionally biased region" description="Low complexity" evidence="12">
    <location>
        <begin position="1167"/>
        <end position="1190"/>
    </location>
</feature>
<dbReference type="InterPro" id="IPR007110">
    <property type="entry name" value="Ig-like_dom"/>
</dbReference>
<dbReference type="Gene3D" id="2.20.100.10">
    <property type="entry name" value="Thrombospondin type-1 (TSP1) repeat"/>
    <property type="match status" value="6"/>
</dbReference>
<dbReference type="FunFam" id="2.20.100.10:FF:000005">
    <property type="entry name" value="ADAM metallopeptidase with thrombospondin type 1 motif 9"/>
    <property type="match status" value="1"/>
</dbReference>
<dbReference type="SUPFAM" id="SSF57256">
    <property type="entry name" value="Elafin-like"/>
    <property type="match status" value="1"/>
</dbReference>
<organism evidence="17 18">
    <name type="scientific">Diabrotica balteata</name>
    <name type="common">Banded cucumber beetle</name>
    <dbReference type="NCBI Taxonomy" id="107213"/>
    <lineage>
        <taxon>Eukaryota</taxon>
        <taxon>Metazoa</taxon>
        <taxon>Ecdysozoa</taxon>
        <taxon>Arthropoda</taxon>
        <taxon>Hexapoda</taxon>
        <taxon>Insecta</taxon>
        <taxon>Pterygota</taxon>
        <taxon>Neoptera</taxon>
        <taxon>Endopterygota</taxon>
        <taxon>Coleoptera</taxon>
        <taxon>Polyphaga</taxon>
        <taxon>Cucujiformia</taxon>
        <taxon>Chrysomeloidea</taxon>
        <taxon>Chrysomelidae</taxon>
        <taxon>Galerucinae</taxon>
        <taxon>Diabroticina</taxon>
        <taxon>Diabroticites</taxon>
        <taxon>Diabrotica</taxon>
    </lineage>
</organism>
<evidence type="ECO:0000256" key="12">
    <source>
        <dbReference type="SAM" id="MobiDB-lite"/>
    </source>
</evidence>
<keyword evidence="4" id="KW-0646">Protease inhibitor</keyword>
<dbReference type="Pfam" id="PF07679">
    <property type="entry name" value="I-set"/>
    <property type="match status" value="3"/>
</dbReference>
<evidence type="ECO:0000256" key="9">
    <source>
        <dbReference type="ARBA" id="ARBA00023157"/>
    </source>
</evidence>
<dbReference type="SMART" id="SM00209">
    <property type="entry name" value="TSP1"/>
    <property type="match status" value="7"/>
</dbReference>
<dbReference type="InterPro" id="IPR036383">
    <property type="entry name" value="TSP1_rpt_sf"/>
</dbReference>
<feature type="domain" description="BPTI/Kunitz inhibitor" evidence="13">
    <location>
        <begin position="2327"/>
        <end position="2377"/>
    </location>
</feature>